<evidence type="ECO:0000256" key="5">
    <source>
        <dbReference type="ARBA" id="ARBA00023242"/>
    </source>
</evidence>
<dbReference type="GO" id="GO:0005634">
    <property type="term" value="C:nucleus"/>
    <property type="evidence" value="ECO:0007669"/>
    <property type="project" value="UniProtKB-SubCell"/>
</dbReference>
<comment type="subcellular location">
    <subcellularLocation>
        <location evidence="1">Nucleus</location>
    </subcellularLocation>
</comment>
<evidence type="ECO:0000256" key="4">
    <source>
        <dbReference type="ARBA" id="ARBA00022833"/>
    </source>
</evidence>
<dbReference type="PANTHER" id="PTHR46481:SF10">
    <property type="entry name" value="ZINC FINGER BED DOMAIN-CONTAINING PROTEIN 39"/>
    <property type="match status" value="1"/>
</dbReference>
<sequence length="96" mass="10953">MFDDLFDLKPTSTSPVIDELQLYLSTEPEPVADALSWWYEKCKTYPRLYRMALNYLSIPATSVDVERLFSCGRLLLSHIQSQLSTTSTWALLCLGS</sequence>
<dbReference type="InterPro" id="IPR052035">
    <property type="entry name" value="ZnF_BED_domain_contain"/>
</dbReference>
<keyword evidence="3" id="KW-0863">Zinc-finger</keyword>
<evidence type="ECO:0000256" key="3">
    <source>
        <dbReference type="ARBA" id="ARBA00022771"/>
    </source>
</evidence>
<dbReference type="AlphaFoldDB" id="A0A369JWK7"/>
<evidence type="ECO:0000256" key="2">
    <source>
        <dbReference type="ARBA" id="ARBA00022723"/>
    </source>
</evidence>
<organism evidence="7 8">
    <name type="scientific">Hypsizygus marmoreus</name>
    <name type="common">White beech mushroom</name>
    <name type="synonym">Agaricus marmoreus</name>
    <dbReference type="NCBI Taxonomy" id="39966"/>
    <lineage>
        <taxon>Eukaryota</taxon>
        <taxon>Fungi</taxon>
        <taxon>Dikarya</taxon>
        <taxon>Basidiomycota</taxon>
        <taxon>Agaricomycotina</taxon>
        <taxon>Agaricomycetes</taxon>
        <taxon>Agaricomycetidae</taxon>
        <taxon>Agaricales</taxon>
        <taxon>Tricholomatineae</taxon>
        <taxon>Lyophyllaceae</taxon>
        <taxon>Hypsizygus</taxon>
    </lineage>
</organism>
<comment type="caution">
    <text evidence="7">The sequence shown here is derived from an EMBL/GenBank/DDBJ whole genome shotgun (WGS) entry which is preliminary data.</text>
</comment>
<keyword evidence="2" id="KW-0479">Metal-binding</keyword>
<dbReference type="EMBL" id="LUEZ02000045">
    <property type="protein sequence ID" value="RDB24033.1"/>
    <property type="molecule type" value="Genomic_DNA"/>
</dbReference>
<dbReference type="GO" id="GO:0008270">
    <property type="term" value="F:zinc ion binding"/>
    <property type="evidence" value="ECO:0007669"/>
    <property type="project" value="UniProtKB-KW"/>
</dbReference>
<feature type="domain" description="HAT C-terminal dimerisation" evidence="6">
    <location>
        <begin position="19"/>
        <end position="94"/>
    </location>
</feature>
<dbReference type="PANTHER" id="PTHR46481">
    <property type="entry name" value="ZINC FINGER BED DOMAIN-CONTAINING PROTEIN 4"/>
    <property type="match status" value="1"/>
</dbReference>
<dbReference type="GO" id="GO:0046983">
    <property type="term" value="F:protein dimerization activity"/>
    <property type="evidence" value="ECO:0007669"/>
    <property type="project" value="InterPro"/>
</dbReference>
<keyword evidence="5" id="KW-0539">Nucleus</keyword>
<keyword evidence="8" id="KW-1185">Reference proteome</keyword>
<keyword evidence="4" id="KW-0862">Zinc</keyword>
<proteinExistence type="predicted"/>
<dbReference type="Pfam" id="PF05699">
    <property type="entry name" value="Dimer_Tnp_hAT"/>
    <property type="match status" value="1"/>
</dbReference>
<evidence type="ECO:0000256" key="1">
    <source>
        <dbReference type="ARBA" id="ARBA00004123"/>
    </source>
</evidence>
<dbReference type="SUPFAM" id="SSF53098">
    <property type="entry name" value="Ribonuclease H-like"/>
    <property type="match status" value="1"/>
</dbReference>
<dbReference type="InParanoid" id="A0A369JWK7"/>
<dbReference type="STRING" id="39966.A0A369JWK7"/>
<reference evidence="7" key="1">
    <citation type="submission" date="2018-04" db="EMBL/GenBank/DDBJ databases">
        <title>Whole genome sequencing of Hypsizygus marmoreus.</title>
        <authorList>
            <person name="Choi I.-G."/>
            <person name="Min B."/>
            <person name="Kim J.-G."/>
            <person name="Kim S."/>
            <person name="Oh Y.-L."/>
            <person name="Kong W.-S."/>
            <person name="Park H."/>
            <person name="Jeong J."/>
            <person name="Song E.-S."/>
        </authorList>
    </citation>
    <scope>NUCLEOTIDE SEQUENCE [LARGE SCALE GENOMIC DNA]</scope>
    <source>
        <strain evidence="7">51987-8</strain>
    </source>
</reference>
<gene>
    <name evidence="7" type="ORF">Hypma_008879</name>
</gene>
<dbReference type="InterPro" id="IPR008906">
    <property type="entry name" value="HATC_C_dom"/>
</dbReference>
<dbReference type="Proteomes" id="UP000076154">
    <property type="component" value="Unassembled WGS sequence"/>
</dbReference>
<dbReference type="OrthoDB" id="1715602at2759"/>
<evidence type="ECO:0000313" key="7">
    <source>
        <dbReference type="EMBL" id="RDB24033.1"/>
    </source>
</evidence>
<accession>A0A369JWK7</accession>
<protein>
    <recommendedName>
        <fullName evidence="6">HAT C-terminal dimerisation domain-containing protein</fullName>
    </recommendedName>
</protein>
<evidence type="ECO:0000313" key="8">
    <source>
        <dbReference type="Proteomes" id="UP000076154"/>
    </source>
</evidence>
<dbReference type="InterPro" id="IPR012337">
    <property type="entry name" value="RNaseH-like_sf"/>
</dbReference>
<evidence type="ECO:0000259" key="6">
    <source>
        <dbReference type="Pfam" id="PF05699"/>
    </source>
</evidence>
<name>A0A369JWK7_HYPMA</name>